<accession>A0AAN9K7M2</accession>
<protein>
    <submittedName>
        <fullName evidence="1">Uncharacterized protein</fullName>
    </submittedName>
</protein>
<name>A0AAN9K7M2_CLITE</name>
<sequence>MLIQINPQILNARASQRFGEHTEYILWEWVYSVIYLLLGCCTKINVSIDFSFESESVLVIWNSCMLTFHFSREWFFHSLCWLKCILHNYIIELNFS</sequence>
<gene>
    <name evidence="1" type="ORF">RJT34_09724</name>
</gene>
<evidence type="ECO:0000313" key="1">
    <source>
        <dbReference type="EMBL" id="KAK7311521.1"/>
    </source>
</evidence>
<comment type="caution">
    <text evidence="1">The sequence shown here is derived from an EMBL/GenBank/DDBJ whole genome shotgun (WGS) entry which is preliminary data.</text>
</comment>
<dbReference type="AlphaFoldDB" id="A0AAN9K7M2"/>
<keyword evidence="2" id="KW-1185">Reference proteome</keyword>
<organism evidence="1 2">
    <name type="scientific">Clitoria ternatea</name>
    <name type="common">Butterfly pea</name>
    <dbReference type="NCBI Taxonomy" id="43366"/>
    <lineage>
        <taxon>Eukaryota</taxon>
        <taxon>Viridiplantae</taxon>
        <taxon>Streptophyta</taxon>
        <taxon>Embryophyta</taxon>
        <taxon>Tracheophyta</taxon>
        <taxon>Spermatophyta</taxon>
        <taxon>Magnoliopsida</taxon>
        <taxon>eudicotyledons</taxon>
        <taxon>Gunneridae</taxon>
        <taxon>Pentapetalae</taxon>
        <taxon>rosids</taxon>
        <taxon>fabids</taxon>
        <taxon>Fabales</taxon>
        <taxon>Fabaceae</taxon>
        <taxon>Papilionoideae</taxon>
        <taxon>50 kb inversion clade</taxon>
        <taxon>NPAAA clade</taxon>
        <taxon>indigoferoid/millettioid clade</taxon>
        <taxon>Phaseoleae</taxon>
        <taxon>Clitoria</taxon>
    </lineage>
</organism>
<dbReference type="EMBL" id="JAYKXN010000002">
    <property type="protein sequence ID" value="KAK7311521.1"/>
    <property type="molecule type" value="Genomic_DNA"/>
</dbReference>
<evidence type="ECO:0000313" key="2">
    <source>
        <dbReference type="Proteomes" id="UP001359559"/>
    </source>
</evidence>
<reference evidence="1 2" key="1">
    <citation type="submission" date="2024-01" db="EMBL/GenBank/DDBJ databases">
        <title>The genomes of 5 underutilized Papilionoideae crops provide insights into root nodulation and disease resistance.</title>
        <authorList>
            <person name="Yuan L."/>
        </authorList>
    </citation>
    <scope>NUCLEOTIDE SEQUENCE [LARGE SCALE GENOMIC DNA]</scope>
    <source>
        <strain evidence="1">LY-2023</strain>
        <tissue evidence="1">Leaf</tissue>
    </source>
</reference>
<proteinExistence type="predicted"/>
<dbReference type="Proteomes" id="UP001359559">
    <property type="component" value="Unassembled WGS sequence"/>
</dbReference>